<dbReference type="SMART" id="SM00978">
    <property type="entry name" value="Tim44"/>
    <property type="match status" value="1"/>
</dbReference>
<gene>
    <name evidence="4" type="ORF">E9232_006243</name>
</gene>
<dbReference type="SUPFAM" id="SSF54427">
    <property type="entry name" value="NTF2-like"/>
    <property type="match status" value="1"/>
</dbReference>
<keyword evidence="2" id="KW-1133">Transmembrane helix</keyword>
<dbReference type="PANTHER" id="PTHR41542:SF1">
    <property type="entry name" value="BLL5807 PROTEIN"/>
    <property type="match status" value="1"/>
</dbReference>
<keyword evidence="5" id="KW-1185">Reference proteome</keyword>
<feature type="region of interest" description="Disordered" evidence="1">
    <location>
        <begin position="31"/>
        <end position="80"/>
    </location>
</feature>
<dbReference type="InterPro" id="IPR007379">
    <property type="entry name" value="Tim44-like_dom"/>
</dbReference>
<organism evidence="4 5">
    <name type="scientific">Inquilinus ginsengisoli</name>
    <dbReference type="NCBI Taxonomy" id="363840"/>
    <lineage>
        <taxon>Bacteria</taxon>
        <taxon>Pseudomonadati</taxon>
        <taxon>Pseudomonadota</taxon>
        <taxon>Alphaproteobacteria</taxon>
        <taxon>Rhodospirillales</taxon>
        <taxon>Rhodospirillaceae</taxon>
        <taxon>Inquilinus</taxon>
    </lineage>
</organism>
<accession>A0ABU1JYI1</accession>
<dbReference type="EMBL" id="JAVDPW010000013">
    <property type="protein sequence ID" value="MDR6293692.1"/>
    <property type="molecule type" value="Genomic_DNA"/>
</dbReference>
<dbReference type="PIRSF" id="PIRSF031890">
    <property type="entry name" value="UCP031890_transporter_Tim44"/>
    <property type="match status" value="1"/>
</dbReference>
<name>A0ABU1JYI1_9PROT</name>
<keyword evidence="2" id="KW-0472">Membrane</keyword>
<comment type="caution">
    <text evidence="4">The sequence shown here is derived from an EMBL/GenBank/DDBJ whole genome shotgun (WGS) entry which is preliminary data.</text>
</comment>
<dbReference type="PANTHER" id="PTHR41542">
    <property type="entry name" value="BLL5807 PROTEIN"/>
    <property type="match status" value="1"/>
</dbReference>
<evidence type="ECO:0000259" key="3">
    <source>
        <dbReference type="SMART" id="SM00978"/>
    </source>
</evidence>
<protein>
    <submittedName>
        <fullName evidence="4">Lipid-binding transport protein (Tim44 family)</fullName>
    </submittedName>
</protein>
<feature type="compositionally biased region" description="Basic and acidic residues" evidence="1">
    <location>
        <begin position="51"/>
        <end position="60"/>
    </location>
</feature>
<feature type="domain" description="Tim44-like" evidence="3">
    <location>
        <begin position="80"/>
        <end position="226"/>
    </location>
</feature>
<keyword evidence="2" id="KW-0812">Transmembrane</keyword>
<reference evidence="4 5" key="1">
    <citation type="submission" date="2023-07" db="EMBL/GenBank/DDBJ databases">
        <title>Sorghum-associated microbial communities from plants grown in Nebraska, USA.</title>
        <authorList>
            <person name="Schachtman D."/>
        </authorList>
    </citation>
    <scope>NUCLEOTIDE SEQUENCE [LARGE SCALE GENOMIC DNA]</scope>
    <source>
        <strain evidence="4 5">584</strain>
    </source>
</reference>
<dbReference type="RefSeq" id="WP_309800876.1">
    <property type="nucleotide sequence ID" value="NZ_JAVDPW010000013.1"/>
</dbReference>
<evidence type="ECO:0000313" key="5">
    <source>
        <dbReference type="Proteomes" id="UP001262410"/>
    </source>
</evidence>
<dbReference type="InterPro" id="IPR032710">
    <property type="entry name" value="NTF2-like_dom_sf"/>
</dbReference>
<proteinExistence type="predicted"/>
<evidence type="ECO:0000313" key="4">
    <source>
        <dbReference type="EMBL" id="MDR6293692.1"/>
    </source>
</evidence>
<evidence type="ECO:0000256" key="2">
    <source>
        <dbReference type="SAM" id="Phobius"/>
    </source>
</evidence>
<evidence type="ECO:0000256" key="1">
    <source>
        <dbReference type="SAM" id="MobiDB-lite"/>
    </source>
</evidence>
<feature type="transmembrane region" description="Helical" evidence="2">
    <location>
        <begin position="6"/>
        <end position="27"/>
    </location>
</feature>
<dbReference type="InterPro" id="IPR016985">
    <property type="entry name" value="UCP031890_Tim44-rel"/>
</dbReference>
<dbReference type="NCBIfam" id="NF033779">
    <property type="entry name" value="Tim44_TimA_adap"/>
    <property type="match status" value="1"/>
</dbReference>
<sequence length="228" mass="24912">MGEGSFLDILVLAAIAGFLILRLRSVLGRRTGTEQRRPNPLATQQQPPARPEPRSPDRAPDNVVAMPDRPRGAANGDGGMANGLTQIKIADRSFSESSFAGGARAAFKMIVEAFARGDTATLRPLLSDELYDEFSEAIRERLAAGHTLEETVESVDRAEIIDARMDGRTAFVTIRIGSRQKTVLHDADGTVIDGNPDQTVEVTDIWTFSRNTRATDPNWALVETRESH</sequence>
<dbReference type="Pfam" id="PF04280">
    <property type="entry name" value="Tim44"/>
    <property type="match status" value="1"/>
</dbReference>
<dbReference type="Gene3D" id="3.10.450.240">
    <property type="match status" value="1"/>
</dbReference>
<dbReference type="Proteomes" id="UP001262410">
    <property type="component" value="Unassembled WGS sequence"/>
</dbReference>